<comment type="catalytic activity">
    <reaction evidence="8">
        <text>ATP + H2O = ADP + phosphate + H(+)</text>
        <dbReference type="Rhea" id="RHEA:13065"/>
        <dbReference type="ChEBI" id="CHEBI:15377"/>
        <dbReference type="ChEBI" id="CHEBI:15378"/>
        <dbReference type="ChEBI" id="CHEBI:30616"/>
        <dbReference type="ChEBI" id="CHEBI:43474"/>
        <dbReference type="ChEBI" id="CHEBI:456216"/>
        <dbReference type="EC" id="5.6.2.4"/>
    </reaction>
</comment>
<dbReference type="EMBL" id="UINC01008332">
    <property type="protein sequence ID" value="SVA37518.1"/>
    <property type="molecule type" value="Genomic_DNA"/>
</dbReference>
<dbReference type="GO" id="GO:0000725">
    <property type="term" value="P:recombinational repair"/>
    <property type="evidence" value="ECO:0007669"/>
    <property type="project" value="TreeGrafter"/>
</dbReference>
<dbReference type="AlphaFoldDB" id="A0A381VCM0"/>
<comment type="catalytic activity">
    <reaction evidence="6">
        <text>Couples ATP hydrolysis with the unwinding of duplex DNA by translocating in the 3'-5' direction.</text>
        <dbReference type="EC" id="5.6.2.4"/>
    </reaction>
</comment>
<organism evidence="11">
    <name type="scientific">marine metagenome</name>
    <dbReference type="NCBI Taxonomy" id="408172"/>
    <lineage>
        <taxon>unclassified sequences</taxon>
        <taxon>metagenomes</taxon>
        <taxon>ecological metagenomes</taxon>
    </lineage>
</organism>
<evidence type="ECO:0000256" key="1">
    <source>
        <dbReference type="ARBA" id="ARBA00022741"/>
    </source>
</evidence>
<accession>A0A381VCM0</accession>
<keyword evidence="3" id="KW-0347">Helicase</keyword>
<sequence>MSQTDYTGPVYIRRQSELFQTVRENSSGKNGPEEIFQRNKNRLLIEASAGTGKTFTLVELVLELMLTRNIPLKSILIVTFTDKATTELRLRLRTKLREISDACENKLSEFQNVPEGSHWEINKVQRDQVKAALLDFDSVPVYTIHGFCKRILQEFAFENRQLFDQQLADNNLLFPEVFRRYLRKELLSNNNPVSRLFTLYVKQSDGYLHNLEIEIRNLLPRRGKFFPRFPSFEVFLREFSELWKVLAERDLRLHKDGSAGHPIISAFNATALNGTSKKNIMLNLELLLQTLSDWHTVGSIEDVFYILLSIELDKVTRPKCRQTLRGGEKWLSPQEFPKAELDWISAVADCEKLFQRHNLVGEPGKILRAWVIQKVLGNVRSALRKTKMEQGIFDYDDLLHLVEEQVNPRENSTTPTALTKVVREKYACAVVDEFQDTDHRQWNIFRKIFLESPEHNLIVIGDPKQAIYSFRGADIFTYMQARRIFAENYSQAPVSLTKNFRSSELLLCGLNRIFSSSYWLPEEKGLEYINVGCGKPELELKDLTNNRSAVHLLELLPQFTVSGKKLADQSRLQNPGLSEGMLNALYSLNGQRFYGKDALLKSAESAYGAAVSASDKNVVLELFLDDQAELATSRFADAIALEIKKLLAKGSPERERPVWKNEAGENYLREQDICVLFRKASEGEKIGKALRACGISFAFYKQKGLFAGREARDIYDLLEAINHPNDHSRTAKVRLTRFFGINIQDLAERSFDDSDLTNLLHEWKALAESRQFRKMFDQILLRTRMVERELFLSGDERSVTNYTHLFEVLIRQVLENHLDLHELSLMLKRFIDGQEDPGENENLLRLESERNAVQLMTIHASKGLEFPVVFLFGGLTANKKDSIHFYHDEAENPVIDFLSRDVPEEFRWQLEAEKQRLLYVAMTRACARLYLPYVGFIEG</sequence>
<keyword evidence="4" id="KW-0067">ATP-binding</keyword>
<protein>
    <recommendedName>
        <fullName evidence="7">DNA 3'-5' helicase</fullName>
        <ecNumber evidence="7">5.6.2.4</ecNumber>
    </recommendedName>
</protein>
<reference evidence="11" key="1">
    <citation type="submission" date="2018-05" db="EMBL/GenBank/DDBJ databases">
        <authorList>
            <person name="Lanie J.A."/>
            <person name="Ng W.-L."/>
            <person name="Kazmierczak K.M."/>
            <person name="Andrzejewski T.M."/>
            <person name="Davidsen T.M."/>
            <person name="Wayne K.J."/>
            <person name="Tettelin H."/>
            <person name="Glass J.I."/>
            <person name="Rusch D."/>
            <person name="Podicherti R."/>
            <person name="Tsui H.-C.T."/>
            <person name="Winkler M.E."/>
        </authorList>
    </citation>
    <scope>NUCLEOTIDE SEQUENCE</scope>
</reference>
<evidence type="ECO:0000259" key="9">
    <source>
        <dbReference type="PROSITE" id="PS51198"/>
    </source>
</evidence>
<dbReference type="GO" id="GO:0005524">
    <property type="term" value="F:ATP binding"/>
    <property type="evidence" value="ECO:0007669"/>
    <property type="project" value="UniProtKB-KW"/>
</dbReference>
<gene>
    <name evidence="11" type="ORF">METZ01_LOCUS90372</name>
</gene>
<dbReference type="Gene3D" id="1.10.3170.10">
    <property type="entry name" value="Recbcd, chain B, domain 2"/>
    <property type="match status" value="1"/>
</dbReference>
<dbReference type="PANTHER" id="PTHR11070">
    <property type="entry name" value="UVRD / RECB / PCRA DNA HELICASE FAMILY MEMBER"/>
    <property type="match status" value="1"/>
</dbReference>
<evidence type="ECO:0000256" key="5">
    <source>
        <dbReference type="ARBA" id="ARBA00023235"/>
    </source>
</evidence>
<dbReference type="InterPro" id="IPR027417">
    <property type="entry name" value="P-loop_NTPase"/>
</dbReference>
<dbReference type="InterPro" id="IPR014016">
    <property type="entry name" value="UvrD-like_ATP-bd"/>
</dbReference>
<evidence type="ECO:0000256" key="3">
    <source>
        <dbReference type="ARBA" id="ARBA00022806"/>
    </source>
</evidence>
<feature type="domain" description="UvrD-like helicase C-terminal" evidence="10">
    <location>
        <begin position="597"/>
        <end position="863"/>
    </location>
</feature>
<dbReference type="GO" id="GO:0043138">
    <property type="term" value="F:3'-5' DNA helicase activity"/>
    <property type="evidence" value="ECO:0007669"/>
    <property type="project" value="UniProtKB-EC"/>
</dbReference>
<evidence type="ECO:0000259" key="10">
    <source>
        <dbReference type="PROSITE" id="PS51217"/>
    </source>
</evidence>
<keyword evidence="1" id="KW-0547">Nucleotide-binding</keyword>
<dbReference type="GO" id="GO:0003677">
    <property type="term" value="F:DNA binding"/>
    <property type="evidence" value="ECO:0007669"/>
    <property type="project" value="InterPro"/>
</dbReference>
<name>A0A381VCM0_9ZZZZ</name>
<dbReference type="Gene3D" id="3.40.50.300">
    <property type="entry name" value="P-loop containing nucleotide triphosphate hydrolases"/>
    <property type="match status" value="2"/>
</dbReference>
<dbReference type="PROSITE" id="PS51198">
    <property type="entry name" value="UVRD_HELICASE_ATP_BIND"/>
    <property type="match status" value="1"/>
</dbReference>
<dbReference type="Gene3D" id="1.10.486.10">
    <property type="entry name" value="PCRA, domain 4"/>
    <property type="match status" value="1"/>
</dbReference>
<dbReference type="PANTHER" id="PTHR11070:SF23">
    <property type="entry name" value="RECBCD ENZYME SUBUNIT RECB"/>
    <property type="match status" value="1"/>
</dbReference>
<dbReference type="GO" id="GO:0005829">
    <property type="term" value="C:cytosol"/>
    <property type="evidence" value="ECO:0007669"/>
    <property type="project" value="TreeGrafter"/>
</dbReference>
<keyword evidence="5" id="KW-0413">Isomerase</keyword>
<evidence type="ECO:0000256" key="7">
    <source>
        <dbReference type="ARBA" id="ARBA00034808"/>
    </source>
</evidence>
<dbReference type="InterPro" id="IPR000212">
    <property type="entry name" value="DNA_helicase_UvrD/REP"/>
</dbReference>
<keyword evidence="2" id="KW-0378">Hydrolase</keyword>
<dbReference type="Pfam" id="PF00580">
    <property type="entry name" value="UvrD-helicase"/>
    <property type="match status" value="1"/>
</dbReference>
<evidence type="ECO:0000256" key="4">
    <source>
        <dbReference type="ARBA" id="ARBA00022840"/>
    </source>
</evidence>
<dbReference type="EC" id="5.6.2.4" evidence="7"/>
<proteinExistence type="predicted"/>
<evidence type="ECO:0000256" key="6">
    <source>
        <dbReference type="ARBA" id="ARBA00034617"/>
    </source>
</evidence>
<feature type="non-terminal residue" evidence="11">
    <location>
        <position position="939"/>
    </location>
</feature>
<dbReference type="Pfam" id="PF13361">
    <property type="entry name" value="UvrD_C"/>
    <property type="match status" value="1"/>
</dbReference>
<evidence type="ECO:0000256" key="2">
    <source>
        <dbReference type="ARBA" id="ARBA00022801"/>
    </source>
</evidence>
<dbReference type="SUPFAM" id="SSF52540">
    <property type="entry name" value="P-loop containing nucleoside triphosphate hydrolases"/>
    <property type="match status" value="1"/>
</dbReference>
<dbReference type="InterPro" id="IPR014017">
    <property type="entry name" value="DNA_helicase_UvrD-like_C"/>
</dbReference>
<evidence type="ECO:0000256" key="8">
    <source>
        <dbReference type="ARBA" id="ARBA00048988"/>
    </source>
</evidence>
<dbReference type="PROSITE" id="PS51217">
    <property type="entry name" value="UVRD_HELICASE_CTER"/>
    <property type="match status" value="1"/>
</dbReference>
<dbReference type="GO" id="GO:0016787">
    <property type="term" value="F:hydrolase activity"/>
    <property type="evidence" value="ECO:0007669"/>
    <property type="project" value="UniProtKB-KW"/>
</dbReference>
<dbReference type="GO" id="GO:0009338">
    <property type="term" value="C:exodeoxyribonuclease V complex"/>
    <property type="evidence" value="ECO:0007669"/>
    <property type="project" value="TreeGrafter"/>
</dbReference>
<evidence type="ECO:0000313" key="11">
    <source>
        <dbReference type="EMBL" id="SVA37518.1"/>
    </source>
</evidence>
<feature type="domain" description="UvrD-like helicase ATP-binding" evidence="9">
    <location>
        <begin position="26"/>
        <end position="503"/>
    </location>
</feature>